<organism evidence="1 2">
    <name type="scientific">Gossypium darwinii</name>
    <name type="common">Darwin's cotton</name>
    <name type="synonym">Gossypium barbadense var. darwinii</name>
    <dbReference type="NCBI Taxonomy" id="34276"/>
    <lineage>
        <taxon>Eukaryota</taxon>
        <taxon>Viridiplantae</taxon>
        <taxon>Streptophyta</taxon>
        <taxon>Embryophyta</taxon>
        <taxon>Tracheophyta</taxon>
        <taxon>Spermatophyta</taxon>
        <taxon>Magnoliopsida</taxon>
        <taxon>eudicotyledons</taxon>
        <taxon>Gunneridae</taxon>
        <taxon>Pentapetalae</taxon>
        <taxon>rosids</taxon>
        <taxon>malvids</taxon>
        <taxon>Malvales</taxon>
        <taxon>Malvaceae</taxon>
        <taxon>Malvoideae</taxon>
        <taxon>Gossypium</taxon>
    </lineage>
</organism>
<protein>
    <submittedName>
        <fullName evidence="1">Uncharacterized protein</fullName>
    </submittedName>
</protein>
<sequence length="57" mass="6410">MLFKASTTSYSLNFLPSSSFKGFVIQERDVRIETDRKSCSVWPFVFAFGFGSSTSTN</sequence>
<gene>
    <name evidence="1" type="ORF">ES288_D02G105200v1</name>
</gene>
<evidence type="ECO:0000313" key="1">
    <source>
        <dbReference type="EMBL" id="TYG78986.1"/>
    </source>
</evidence>
<dbReference type="EMBL" id="CM017702">
    <property type="protein sequence ID" value="TYG78986.1"/>
    <property type="molecule type" value="Genomic_DNA"/>
</dbReference>
<name>A0A5D2DFE6_GOSDA</name>
<evidence type="ECO:0000313" key="2">
    <source>
        <dbReference type="Proteomes" id="UP000323506"/>
    </source>
</evidence>
<keyword evidence="2" id="KW-1185">Reference proteome</keyword>
<dbReference type="AlphaFoldDB" id="A0A5D2DFE6"/>
<accession>A0A5D2DFE6</accession>
<proteinExistence type="predicted"/>
<reference evidence="1 2" key="1">
    <citation type="submission" date="2019-06" db="EMBL/GenBank/DDBJ databases">
        <title>WGS assembly of Gossypium darwinii.</title>
        <authorList>
            <person name="Chen Z.J."/>
            <person name="Sreedasyam A."/>
            <person name="Ando A."/>
            <person name="Song Q."/>
            <person name="De L."/>
            <person name="Hulse-Kemp A."/>
            <person name="Ding M."/>
            <person name="Ye W."/>
            <person name="Kirkbride R."/>
            <person name="Jenkins J."/>
            <person name="Plott C."/>
            <person name="Lovell J."/>
            <person name="Lin Y.-M."/>
            <person name="Vaughn R."/>
            <person name="Liu B."/>
            <person name="Li W."/>
            <person name="Simpson S."/>
            <person name="Scheffler B."/>
            <person name="Saski C."/>
            <person name="Grover C."/>
            <person name="Hu G."/>
            <person name="Conover J."/>
            <person name="Carlson J."/>
            <person name="Shu S."/>
            <person name="Boston L."/>
            <person name="Williams M."/>
            <person name="Peterson D."/>
            <person name="Mcgee K."/>
            <person name="Jones D."/>
            <person name="Wendel J."/>
            <person name="Stelly D."/>
            <person name="Grimwood J."/>
            <person name="Schmutz J."/>
        </authorList>
    </citation>
    <scope>NUCLEOTIDE SEQUENCE [LARGE SCALE GENOMIC DNA]</scope>
    <source>
        <strain evidence="1">1808015.09</strain>
    </source>
</reference>
<dbReference type="Proteomes" id="UP000323506">
    <property type="component" value="Chromosome D02"/>
</dbReference>